<dbReference type="OrthoDB" id="3237866at2"/>
<proteinExistence type="predicted"/>
<dbReference type="AlphaFoldDB" id="A0A261G4V1"/>
<gene>
    <name evidence="1" type="ORF">BHAP_0312</name>
</gene>
<organism evidence="1 2">
    <name type="scientific">Bifidobacterium hapali</name>
    <dbReference type="NCBI Taxonomy" id="1630172"/>
    <lineage>
        <taxon>Bacteria</taxon>
        <taxon>Bacillati</taxon>
        <taxon>Actinomycetota</taxon>
        <taxon>Actinomycetes</taxon>
        <taxon>Bifidobacteriales</taxon>
        <taxon>Bifidobacteriaceae</taxon>
        <taxon>Bifidobacterium</taxon>
    </lineage>
</organism>
<dbReference type="EMBL" id="MWWY01000005">
    <property type="protein sequence ID" value="OZG66450.1"/>
    <property type="molecule type" value="Genomic_DNA"/>
</dbReference>
<evidence type="ECO:0000313" key="1">
    <source>
        <dbReference type="EMBL" id="OZG66450.1"/>
    </source>
</evidence>
<name>A0A261G4V1_9BIFI</name>
<dbReference type="Proteomes" id="UP000216074">
    <property type="component" value="Unassembled WGS sequence"/>
</dbReference>
<reference evidence="1 2" key="1">
    <citation type="journal article" date="2017" name="BMC Genomics">
        <title>Comparative genomic and phylogenomic analyses of the Bifidobacteriaceae family.</title>
        <authorList>
            <person name="Lugli G.A."/>
            <person name="Milani C."/>
            <person name="Turroni F."/>
            <person name="Duranti S."/>
            <person name="Mancabelli L."/>
            <person name="Mangifesta M."/>
            <person name="Ferrario C."/>
            <person name="Modesto M."/>
            <person name="Mattarelli P."/>
            <person name="Jiri K."/>
            <person name="van Sinderen D."/>
            <person name="Ventura M."/>
        </authorList>
    </citation>
    <scope>NUCLEOTIDE SEQUENCE [LARGE SCALE GENOMIC DNA]</scope>
    <source>
        <strain evidence="1 2">DSM 100202</strain>
    </source>
</reference>
<accession>A0A261G4V1</accession>
<dbReference type="RefSeq" id="WP_158216402.1">
    <property type="nucleotide sequence ID" value="NZ_MWWY01000005.1"/>
</dbReference>
<protein>
    <submittedName>
        <fullName evidence="1">Uncharacterized protein</fullName>
    </submittedName>
</protein>
<evidence type="ECO:0000313" key="2">
    <source>
        <dbReference type="Proteomes" id="UP000216074"/>
    </source>
</evidence>
<comment type="caution">
    <text evidence="1">The sequence shown here is derived from an EMBL/GenBank/DDBJ whole genome shotgun (WGS) entry which is preliminary data.</text>
</comment>
<keyword evidence="2" id="KW-1185">Reference proteome</keyword>
<sequence>MLSFYNIAIRAAAVLNNVLDQYFTICRNWMAEQLSHADNDAGWFAMWYPTSVNDMA</sequence>